<dbReference type="PROSITE" id="PS50192">
    <property type="entry name" value="T_SNARE"/>
    <property type="match status" value="1"/>
</dbReference>
<evidence type="ECO:0000256" key="8">
    <source>
        <dbReference type="ARBA" id="ARBA00023034"/>
    </source>
</evidence>
<keyword evidence="10 12" id="KW-0472">Membrane</keyword>
<evidence type="ECO:0000256" key="7">
    <source>
        <dbReference type="ARBA" id="ARBA00022989"/>
    </source>
</evidence>
<evidence type="ECO:0000256" key="2">
    <source>
        <dbReference type="ARBA" id="ARBA00009063"/>
    </source>
</evidence>
<dbReference type="GO" id="GO:0006952">
    <property type="term" value="P:defense response"/>
    <property type="evidence" value="ECO:0007669"/>
    <property type="project" value="UniProtKB-KW"/>
</dbReference>
<keyword evidence="15" id="KW-1185">Reference proteome</keyword>
<dbReference type="FunFam" id="1.20.58.70:FF:000010">
    <property type="entry name" value="Syntaxin-43"/>
    <property type="match status" value="1"/>
</dbReference>
<dbReference type="GeneID" id="16075966"/>
<name>F2U679_SALR5</name>
<keyword evidence="3" id="KW-0813">Transport</keyword>
<evidence type="ECO:0000256" key="1">
    <source>
        <dbReference type="ARBA" id="ARBA00004409"/>
    </source>
</evidence>
<dbReference type="GO" id="GO:0051707">
    <property type="term" value="P:response to other organism"/>
    <property type="evidence" value="ECO:0007669"/>
    <property type="project" value="UniProtKB-ARBA"/>
</dbReference>
<gene>
    <name evidence="14" type="ORF">PTSG_03656</name>
</gene>
<dbReference type="GO" id="GO:0031201">
    <property type="term" value="C:SNARE complex"/>
    <property type="evidence" value="ECO:0007669"/>
    <property type="project" value="TreeGrafter"/>
</dbReference>
<dbReference type="GO" id="GO:0006906">
    <property type="term" value="P:vesicle fusion"/>
    <property type="evidence" value="ECO:0007669"/>
    <property type="project" value="TreeGrafter"/>
</dbReference>
<dbReference type="GO" id="GO:0048278">
    <property type="term" value="P:vesicle docking"/>
    <property type="evidence" value="ECO:0007669"/>
    <property type="project" value="TreeGrafter"/>
</dbReference>
<dbReference type="SUPFAM" id="SSF47661">
    <property type="entry name" value="t-snare proteins"/>
    <property type="match status" value="1"/>
</dbReference>
<dbReference type="InParanoid" id="F2U679"/>
<dbReference type="RefSeq" id="XP_004995384.1">
    <property type="nucleotide sequence ID" value="XM_004995327.1"/>
</dbReference>
<keyword evidence="4 12" id="KW-0812">Transmembrane</keyword>
<keyword evidence="8" id="KW-0333">Golgi apparatus</keyword>
<dbReference type="GO" id="GO:0000139">
    <property type="term" value="C:Golgi membrane"/>
    <property type="evidence" value="ECO:0007669"/>
    <property type="project" value="UniProtKB-SubCell"/>
</dbReference>
<dbReference type="InterPro" id="IPR000727">
    <property type="entry name" value="T_SNARE_dom"/>
</dbReference>
<dbReference type="PROSITE" id="PS00914">
    <property type="entry name" value="SYNTAXIN"/>
    <property type="match status" value="1"/>
</dbReference>
<sequence>MAYRDRTREFVRRRNARSSRGAGSHVQPINDRDALLSEDEDSPQTTVSLPPEWVDDVEEAREMINTIRTRIKELNQMHNQHINTPNFDEHAEEERKIEIATSEITGMFHRCQKTIQNIGRKGKASGSTQEARVTQNVMRSIAGELQELSQSFRKGQGLYLKRMRGREAKEKDYGFTDELMEMGVDDDEEEDITFDTGFTDTQQQQLRDNTAQIAQREQEITNIVKSINDLALIFKDLAELVVDQGTILDRIDYNLELTERRVESGRRELEQGQKYQKSAAKKYVIILLVLIVVAMLFALILKGKLSGHGGSGSSTSDDDASPTPSSNSGRGVRSLVDSFFSHTLS</sequence>
<evidence type="ECO:0000256" key="4">
    <source>
        <dbReference type="ARBA" id="ARBA00022692"/>
    </source>
</evidence>
<dbReference type="PANTHER" id="PTHR19957">
    <property type="entry name" value="SYNTAXIN"/>
    <property type="match status" value="1"/>
</dbReference>
<evidence type="ECO:0000313" key="14">
    <source>
        <dbReference type="EMBL" id="EGD83020.1"/>
    </source>
</evidence>
<feature type="transmembrane region" description="Helical" evidence="12">
    <location>
        <begin position="283"/>
        <end position="301"/>
    </location>
</feature>
<dbReference type="GO" id="GO:0098629">
    <property type="term" value="P:trans-Golgi network membrane organization"/>
    <property type="evidence" value="ECO:0007669"/>
    <property type="project" value="UniProtKB-ARBA"/>
</dbReference>
<dbReference type="GO" id="GO:0006886">
    <property type="term" value="P:intracellular protein transport"/>
    <property type="evidence" value="ECO:0007669"/>
    <property type="project" value="InterPro"/>
</dbReference>
<organism evidence="15">
    <name type="scientific">Salpingoeca rosetta (strain ATCC 50818 / BSB-021)</name>
    <dbReference type="NCBI Taxonomy" id="946362"/>
    <lineage>
        <taxon>Eukaryota</taxon>
        <taxon>Choanoflagellata</taxon>
        <taxon>Craspedida</taxon>
        <taxon>Salpingoecidae</taxon>
        <taxon>Salpingoeca</taxon>
    </lineage>
</organism>
<evidence type="ECO:0000256" key="3">
    <source>
        <dbReference type="ARBA" id="ARBA00022448"/>
    </source>
</evidence>
<dbReference type="OrthoDB" id="10251371at2759"/>
<protein>
    <recommendedName>
        <fullName evidence="13">t-SNARE coiled-coil homology domain-containing protein</fullName>
    </recommendedName>
</protein>
<dbReference type="Gene3D" id="1.20.58.70">
    <property type="match status" value="1"/>
</dbReference>
<evidence type="ECO:0000256" key="10">
    <source>
        <dbReference type="ARBA" id="ARBA00023136"/>
    </source>
</evidence>
<evidence type="ECO:0000256" key="12">
    <source>
        <dbReference type="SAM" id="Phobius"/>
    </source>
</evidence>
<proteinExistence type="inferred from homology"/>
<comment type="similarity">
    <text evidence="2">Belongs to the syntaxin family.</text>
</comment>
<evidence type="ECO:0000256" key="5">
    <source>
        <dbReference type="ARBA" id="ARBA00022821"/>
    </source>
</evidence>
<dbReference type="PANTHER" id="PTHR19957:SF83">
    <property type="entry name" value="SYNTAXIN-16"/>
    <property type="match status" value="1"/>
</dbReference>
<dbReference type="InterPro" id="IPR010989">
    <property type="entry name" value="SNARE"/>
</dbReference>
<dbReference type="GO" id="GO:0009863">
    <property type="term" value="P:salicylic acid mediated signaling pathway"/>
    <property type="evidence" value="ECO:0007669"/>
    <property type="project" value="UniProtKB-ARBA"/>
</dbReference>
<dbReference type="Proteomes" id="UP000007799">
    <property type="component" value="Unassembled WGS sequence"/>
</dbReference>
<evidence type="ECO:0000313" key="15">
    <source>
        <dbReference type="Proteomes" id="UP000007799"/>
    </source>
</evidence>
<evidence type="ECO:0000259" key="13">
    <source>
        <dbReference type="PROSITE" id="PS50192"/>
    </source>
</evidence>
<dbReference type="GO" id="GO:0005484">
    <property type="term" value="F:SNAP receptor activity"/>
    <property type="evidence" value="ECO:0007669"/>
    <property type="project" value="InterPro"/>
</dbReference>
<dbReference type="InterPro" id="IPR045242">
    <property type="entry name" value="Syntaxin"/>
</dbReference>
<evidence type="ECO:0000256" key="6">
    <source>
        <dbReference type="ARBA" id="ARBA00022927"/>
    </source>
</evidence>
<feature type="region of interest" description="Disordered" evidence="11">
    <location>
        <begin position="310"/>
        <end position="334"/>
    </location>
</feature>
<feature type="compositionally biased region" description="Basic and acidic residues" evidence="11">
    <location>
        <begin position="1"/>
        <end position="12"/>
    </location>
</feature>
<dbReference type="OMA" id="NRKMCII"/>
<feature type="region of interest" description="Disordered" evidence="11">
    <location>
        <begin position="1"/>
        <end position="49"/>
    </location>
</feature>
<dbReference type="SMART" id="SM00397">
    <property type="entry name" value="t_SNARE"/>
    <property type="match status" value="1"/>
</dbReference>
<evidence type="ECO:0000256" key="9">
    <source>
        <dbReference type="ARBA" id="ARBA00023054"/>
    </source>
</evidence>
<comment type="subcellular location">
    <subcellularLocation>
        <location evidence="1">Golgi apparatus membrane</location>
        <topology evidence="1">Single-pass type IV membrane protein</topology>
    </subcellularLocation>
</comment>
<dbReference type="GO" id="GO:0007030">
    <property type="term" value="P:Golgi organization"/>
    <property type="evidence" value="ECO:0007669"/>
    <property type="project" value="UniProtKB-ARBA"/>
</dbReference>
<keyword evidence="7 12" id="KW-1133">Transmembrane helix</keyword>
<keyword evidence="9" id="KW-0175">Coiled coil</keyword>
<dbReference type="CDD" id="cd15845">
    <property type="entry name" value="SNARE_syntaxin16"/>
    <property type="match status" value="1"/>
</dbReference>
<keyword evidence="5" id="KW-0611">Plant defense</keyword>
<dbReference type="Pfam" id="PF05739">
    <property type="entry name" value="SNARE"/>
    <property type="match status" value="1"/>
</dbReference>
<dbReference type="InterPro" id="IPR006012">
    <property type="entry name" value="Syntaxin/epimorphin_CS"/>
</dbReference>
<dbReference type="STRING" id="946362.F2U679"/>
<dbReference type="eggNOG" id="KOG0809">
    <property type="taxonomic scope" value="Eukaryota"/>
</dbReference>
<keyword evidence="6" id="KW-0653">Protein transport</keyword>
<dbReference type="GO" id="GO:0043001">
    <property type="term" value="P:Golgi to plasma membrane protein transport"/>
    <property type="evidence" value="ECO:0007669"/>
    <property type="project" value="UniProtKB-ARBA"/>
</dbReference>
<evidence type="ECO:0000256" key="11">
    <source>
        <dbReference type="SAM" id="MobiDB-lite"/>
    </source>
</evidence>
<dbReference type="EMBL" id="GL832962">
    <property type="protein sequence ID" value="EGD83020.1"/>
    <property type="molecule type" value="Genomic_DNA"/>
</dbReference>
<dbReference type="GO" id="GO:0000149">
    <property type="term" value="F:SNARE binding"/>
    <property type="evidence" value="ECO:0007669"/>
    <property type="project" value="TreeGrafter"/>
</dbReference>
<reference evidence="14" key="1">
    <citation type="submission" date="2009-08" db="EMBL/GenBank/DDBJ databases">
        <title>Annotation of Salpingoeca rosetta.</title>
        <authorList>
            <consortium name="The Broad Institute Genome Sequencing Platform"/>
            <person name="Russ C."/>
            <person name="Cuomo C."/>
            <person name="Burger G."/>
            <person name="Gray M.W."/>
            <person name="Holland P.W.H."/>
            <person name="King N."/>
            <person name="Lang F.B.F."/>
            <person name="Roger A.J."/>
            <person name="Ruiz-Trillo I."/>
            <person name="Young S.K."/>
            <person name="Zeng Q."/>
            <person name="Gargeya S."/>
            <person name="Alvarado L."/>
            <person name="Berlin A."/>
            <person name="Chapman S.B."/>
            <person name="Chen Z."/>
            <person name="Freedman E."/>
            <person name="Gellesch M."/>
            <person name="Goldberg J."/>
            <person name="Griggs A."/>
            <person name="Gujja S."/>
            <person name="Heilman E."/>
            <person name="Heiman D."/>
            <person name="Howarth C."/>
            <person name="Mehta T."/>
            <person name="Neiman D."/>
            <person name="Pearson M."/>
            <person name="Roberts A."/>
            <person name="Saif S."/>
            <person name="Shea T."/>
            <person name="Shenoy N."/>
            <person name="Sisk P."/>
            <person name="Stolte C."/>
            <person name="Sykes S."/>
            <person name="White J."/>
            <person name="Yandava C."/>
            <person name="Haas B."/>
            <person name="Nusbaum C."/>
            <person name="Birren B."/>
        </authorList>
    </citation>
    <scope>NUCLEOTIDE SEQUENCE [LARGE SCALE GENOMIC DNA]</scope>
    <source>
        <strain evidence="14">ATCC 50818</strain>
    </source>
</reference>
<dbReference type="AlphaFoldDB" id="F2U679"/>
<dbReference type="KEGG" id="sre:PTSG_03656"/>
<feature type="domain" description="T-SNARE coiled-coil homology" evidence="13">
    <location>
        <begin position="210"/>
        <end position="272"/>
    </location>
</feature>
<accession>F2U679</accession>
<dbReference type="FunCoup" id="F2U679">
    <property type="interactions" value="1460"/>
</dbReference>